<dbReference type="NCBIfam" id="TIGR02150">
    <property type="entry name" value="IPP_isom_1"/>
    <property type="match status" value="1"/>
</dbReference>
<dbReference type="FunFam" id="3.90.79.10:FF:000012">
    <property type="entry name" value="Isopentenyl-diphosphate Delta-isomerase 1"/>
    <property type="match status" value="1"/>
</dbReference>
<comment type="pathway">
    <text evidence="2">Isoprenoid biosynthesis; dimethylallyl diphosphate biosynthesis; dimethylallyl diphosphate from isopentenyl diphosphate: step 1/1.</text>
</comment>
<evidence type="ECO:0000256" key="4">
    <source>
        <dbReference type="ARBA" id="ARBA00012057"/>
    </source>
</evidence>
<organism evidence="13 14">
    <name type="scientific">Cavenderia fasciculata</name>
    <name type="common">Slime mold</name>
    <name type="synonym">Dictyostelium fasciculatum</name>
    <dbReference type="NCBI Taxonomy" id="261658"/>
    <lineage>
        <taxon>Eukaryota</taxon>
        <taxon>Amoebozoa</taxon>
        <taxon>Evosea</taxon>
        <taxon>Eumycetozoa</taxon>
        <taxon>Dictyostelia</taxon>
        <taxon>Acytosteliales</taxon>
        <taxon>Cavenderiaceae</taxon>
        <taxon>Cavenderia</taxon>
    </lineage>
</organism>
<evidence type="ECO:0000256" key="7">
    <source>
        <dbReference type="ARBA" id="ARBA00022842"/>
    </source>
</evidence>
<dbReference type="InterPro" id="IPR015797">
    <property type="entry name" value="NUDIX_hydrolase-like_dom_sf"/>
</dbReference>
<dbReference type="CDD" id="cd02885">
    <property type="entry name" value="NUDIX_IPP_Isomerase"/>
    <property type="match status" value="1"/>
</dbReference>
<dbReference type="GO" id="GO:0006694">
    <property type="term" value="P:steroid biosynthetic process"/>
    <property type="evidence" value="ECO:0007669"/>
    <property type="project" value="UniProtKB-KW"/>
</dbReference>
<dbReference type="OrthoDB" id="510307at2759"/>
<name>F4QDP4_CACFS</name>
<dbReference type="GO" id="GO:0005737">
    <property type="term" value="C:cytoplasm"/>
    <property type="evidence" value="ECO:0007669"/>
    <property type="project" value="TreeGrafter"/>
</dbReference>
<evidence type="ECO:0000256" key="9">
    <source>
        <dbReference type="ARBA" id="ARBA00023098"/>
    </source>
</evidence>
<dbReference type="GO" id="GO:0046872">
    <property type="term" value="F:metal ion binding"/>
    <property type="evidence" value="ECO:0007669"/>
    <property type="project" value="UniProtKB-KW"/>
</dbReference>
<dbReference type="EC" id="5.3.3.2" evidence="4"/>
<evidence type="ECO:0000256" key="11">
    <source>
        <dbReference type="ARBA" id="ARBA00023235"/>
    </source>
</evidence>
<dbReference type="GO" id="GO:0004452">
    <property type="term" value="F:isopentenyl-diphosphate delta-isomerase activity"/>
    <property type="evidence" value="ECO:0007669"/>
    <property type="project" value="UniProtKB-EC"/>
</dbReference>
<evidence type="ECO:0000256" key="10">
    <source>
        <dbReference type="ARBA" id="ARBA00023229"/>
    </source>
</evidence>
<dbReference type="PANTHER" id="PTHR10885:SF0">
    <property type="entry name" value="ISOPENTENYL-DIPHOSPHATE DELTA-ISOMERASE"/>
    <property type="match status" value="1"/>
</dbReference>
<dbReference type="Proteomes" id="UP000007797">
    <property type="component" value="Unassembled WGS sequence"/>
</dbReference>
<dbReference type="PROSITE" id="PS51462">
    <property type="entry name" value="NUDIX"/>
    <property type="match status" value="1"/>
</dbReference>
<evidence type="ECO:0000313" key="13">
    <source>
        <dbReference type="EMBL" id="EGG13841.1"/>
    </source>
</evidence>
<keyword evidence="9" id="KW-0443">Lipid metabolism</keyword>
<feature type="domain" description="Nudix hydrolase" evidence="12">
    <location>
        <begin position="52"/>
        <end position="204"/>
    </location>
</feature>
<keyword evidence="11" id="KW-0413">Isomerase</keyword>
<reference evidence="14" key="1">
    <citation type="journal article" date="2011" name="Genome Res.">
        <title>Phylogeny-wide analysis of social amoeba genomes highlights ancient origins for complex intercellular communication.</title>
        <authorList>
            <person name="Heidel A.J."/>
            <person name="Lawal H.M."/>
            <person name="Felder M."/>
            <person name="Schilde C."/>
            <person name="Helps N.R."/>
            <person name="Tunggal B."/>
            <person name="Rivero F."/>
            <person name="John U."/>
            <person name="Schleicher M."/>
            <person name="Eichinger L."/>
            <person name="Platzer M."/>
            <person name="Noegel A.A."/>
            <person name="Schaap P."/>
            <person name="Gloeckner G."/>
        </authorList>
    </citation>
    <scope>NUCLEOTIDE SEQUENCE [LARGE SCALE GENOMIC DNA]</scope>
    <source>
        <strain evidence="14">SH3</strain>
    </source>
</reference>
<dbReference type="STRING" id="1054147.F4QDP4"/>
<dbReference type="SUPFAM" id="SSF55811">
    <property type="entry name" value="Nudix"/>
    <property type="match status" value="1"/>
</dbReference>
<dbReference type="GO" id="GO:0050992">
    <property type="term" value="P:dimethylallyl diphosphate biosynthetic process"/>
    <property type="evidence" value="ECO:0007669"/>
    <property type="project" value="UniProtKB-UniPathway"/>
</dbReference>
<dbReference type="RefSeq" id="XP_004350549.1">
    <property type="nucleotide sequence ID" value="XM_004350498.1"/>
</dbReference>
<evidence type="ECO:0000313" key="14">
    <source>
        <dbReference type="Proteomes" id="UP000007797"/>
    </source>
</evidence>
<dbReference type="PANTHER" id="PTHR10885">
    <property type="entry name" value="ISOPENTENYL-DIPHOSPHATE DELTA-ISOMERASE"/>
    <property type="match status" value="1"/>
</dbReference>
<accession>F4QDP4</accession>
<evidence type="ECO:0000256" key="1">
    <source>
        <dbReference type="ARBA" id="ARBA00001946"/>
    </source>
</evidence>
<dbReference type="Pfam" id="PF00293">
    <property type="entry name" value="NUDIX"/>
    <property type="match status" value="1"/>
</dbReference>
<dbReference type="InterPro" id="IPR011876">
    <property type="entry name" value="IsopentenylPP_isomerase_typ1"/>
</dbReference>
<comment type="cofactor">
    <cofactor evidence="1">
        <name>Mg(2+)</name>
        <dbReference type="ChEBI" id="CHEBI:18420"/>
    </cofactor>
</comment>
<evidence type="ECO:0000256" key="2">
    <source>
        <dbReference type="ARBA" id="ARBA00004826"/>
    </source>
</evidence>
<comment type="similarity">
    <text evidence="3">Belongs to the IPP isomerase type 1 family.</text>
</comment>
<dbReference type="KEGG" id="dfa:DFA_11602"/>
<evidence type="ECO:0000259" key="12">
    <source>
        <dbReference type="PROSITE" id="PS51462"/>
    </source>
</evidence>
<keyword evidence="6" id="KW-0479">Metal-binding</keyword>
<evidence type="ECO:0000256" key="5">
    <source>
        <dbReference type="ARBA" id="ARBA00022516"/>
    </source>
</evidence>
<dbReference type="UniPathway" id="UPA00059">
    <property type="reaction ID" value="UER00104"/>
</dbReference>
<protein>
    <recommendedName>
        <fullName evidence="4">isopentenyl-diphosphate Delta-isomerase</fullName>
        <ecNumber evidence="4">5.3.3.2</ecNumber>
    </recommendedName>
</protein>
<keyword evidence="14" id="KW-1185">Reference proteome</keyword>
<sequence length="233" mass="27263">MSEQECTAFKGHDEVQIQLMQEECIVVDNDDKPLRPGSKKECHLMENISKGLLHRAFSIFLFNSENKLLLQQRAMEKITFPGYWTNTVCSHPLWLPNELIEENALGVRVAAQRKLNHELGVAFEEAKVDQFKFMTKIHYLSPSVEDPQWGEHEIDHILIIKTNVNVHAVPNEVMDHKYVSKEELKEMIKQSDENQIKLTPWFKLIALNHLDKWWDNLENLDPLVEPSTIIHRY</sequence>
<proteinExistence type="inferred from homology"/>
<evidence type="ECO:0000256" key="3">
    <source>
        <dbReference type="ARBA" id="ARBA00007579"/>
    </source>
</evidence>
<dbReference type="Gene3D" id="3.90.79.10">
    <property type="entry name" value="Nucleoside Triphosphate Pyrophosphohydrolase"/>
    <property type="match status" value="1"/>
</dbReference>
<dbReference type="GeneID" id="14866237"/>
<keyword evidence="7" id="KW-0460">Magnesium</keyword>
<evidence type="ECO:0000256" key="6">
    <source>
        <dbReference type="ARBA" id="ARBA00022723"/>
    </source>
</evidence>
<dbReference type="OMA" id="KAPFDNG"/>
<dbReference type="GO" id="GO:0009240">
    <property type="term" value="P:isopentenyl diphosphate biosynthetic process"/>
    <property type="evidence" value="ECO:0007669"/>
    <property type="project" value="TreeGrafter"/>
</dbReference>
<keyword evidence="10" id="KW-0414">Isoprene biosynthesis</keyword>
<gene>
    <name evidence="13" type="primary">ipi</name>
    <name evidence="13" type="ORF">DFA_11602</name>
</gene>
<evidence type="ECO:0000256" key="8">
    <source>
        <dbReference type="ARBA" id="ARBA00022955"/>
    </source>
</evidence>
<keyword evidence="5" id="KW-0444">Lipid biosynthesis</keyword>
<dbReference type="EMBL" id="GL883029">
    <property type="protein sequence ID" value="EGG13841.1"/>
    <property type="molecule type" value="Genomic_DNA"/>
</dbReference>
<keyword evidence="8" id="KW-0752">Steroid biosynthesis</keyword>
<dbReference type="AlphaFoldDB" id="F4QDP4"/>
<dbReference type="PIRSF" id="PIRSF018427">
    <property type="entry name" value="Isopntndiph_ism"/>
    <property type="match status" value="1"/>
</dbReference>
<dbReference type="InterPro" id="IPR000086">
    <property type="entry name" value="NUDIX_hydrolase_dom"/>
</dbReference>